<dbReference type="EMBL" id="FNTX01000002">
    <property type="protein sequence ID" value="SEE71152.1"/>
    <property type="molecule type" value="Genomic_DNA"/>
</dbReference>
<evidence type="ECO:0000256" key="2">
    <source>
        <dbReference type="ARBA" id="ARBA00023239"/>
    </source>
</evidence>
<dbReference type="Proteomes" id="UP000199220">
    <property type="component" value="Unassembled WGS sequence"/>
</dbReference>
<keyword evidence="1" id="KW-0732">Signal</keyword>
<proteinExistence type="predicted"/>
<dbReference type="InterPro" id="IPR008397">
    <property type="entry name" value="Alginate_lyase_dom"/>
</dbReference>
<dbReference type="AlphaFoldDB" id="A0A1H5L245"/>
<dbReference type="GO" id="GO:0016829">
    <property type="term" value="F:lyase activity"/>
    <property type="evidence" value="ECO:0007669"/>
    <property type="project" value="UniProtKB-KW"/>
</dbReference>
<organism evidence="4 5">
    <name type="scientific">Ruania alba</name>
    <dbReference type="NCBI Taxonomy" id="648782"/>
    <lineage>
        <taxon>Bacteria</taxon>
        <taxon>Bacillati</taxon>
        <taxon>Actinomycetota</taxon>
        <taxon>Actinomycetes</taxon>
        <taxon>Micrococcales</taxon>
        <taxon>Ruaniaceae</taxon>
        <taxon>Ruania</taxon>
    </lineage>
</organism>
<sequence length="441" mass="48777">MNEVNDDQQFRPARRMVLGAALVGGAALTAGVSSTPAVATPPSHGRRPVTLTTDEMIDRARGRVASGEEPWAEVWSRIAERADEALTRAPAPYQGPSYDQHYAIGKVEATFCHDLALAYRITDDDRYATAAREHLLAWAAAQRENEWPDSFPASDGVPGAGMVIARVLTGFVDAYCLVWSTLTTEDRSAIAGWFASLVAPIKESQRIWAEEPFGAARPPYANYQYFNNHLSAYTAGLTLIGYATKDNGLVKYALEGSQNERNLRSLINGAIFTPADIGTGNEGDVMFHDQTRTADEPLPEPGEMYDRYRTADRNQGNGINYCFLNLKQMLHSAEAAYNNNYPVDWYAYVGEHGEKLDMPLNVYSKYVISGDVTIGTGYYRRDTLYGHRQVYELASRHYPDNGLIDACLGTSNRISFDSEGPGYATSLTHGRDVNWPPTAWE</sequence>
<dbReference type="PROSITE" id="PS51318">
    <property type="entry name" value="TAT"/>
    <property type="match status" value="1"/>
</dbReference>
<dbReference type="InterPro" id="IPR008929">
    <property type="entry name" value="Chondroitin_lyas"/>
</dbReference>
<dbReference type="OrthoDB" id="3862295at2"/>
<dbReference type="SUPFAM" id="SSF48230">
    <property type="entry name" value="Chondroitin AC/alginate lyase"/>
    <property type="match status" value="1"/>
</dbReference>
<evidence type="ECO:0000259" key="3">
    <source>
        <dbReference type="Pfam" id="PF05426"/>
    </source>
</evidence>
<dbReference type="Pfam" id="PF05426">
    <property type="entry name" value="Alginate_lyase"/>
    <property type="match status" value="1"/>
</dbReference>
<dbReference type="Gene3D" id="1.50.10.100">
    <property type="entry name" value="Chondroitin AC/alginate lyase"/>
    <property type="match status" value="1"/>
</dbReference>
<gene>
    <name evidence="4" type="ORF">SAMN04488554_2577</name>
</gene>
<evidence type="ECO:0000256" key="1">
    <source>
        <dbReference type="ARBA" id="ARBA00022729"/>
    </source>
</evidence>
<dbReference type="RefSeq" id="WP_089773515.1">
    <property type="nucleotide sequence ID" value="NZ_FNTX01000002.1"/>
</dbReference>
<evidence type="ECO:0000313" key="4">
    <source>
        <dbReference type="EMBL" id="SEE71152.1"/>
    </source>
</evidence>
<dbReference type="InterPro" id="IPR006311">
    <property type="entry name" value="TAT_signal"/>
</dbReference>
<accession>A0A1H5L245</accession>
<protein>
    <submittedName>
        <fullName evidence="4">Alginate lyase</fullName>
    </submittedName>
</protein>
<evidence type="ECO:0000313" key="5">
    <source>
        <dbReference type="Proteomes" id="UP000199220"/>
    </source>
</evidence>
<feature type="domain" description="Alginate lyase" evidence="3">
    <location>
        <begin position="114"/>
        <end position="261"/>
    </location>
</feature>
<dbReference type="GO" id="GO:0042597">
    <property type="term" value="C:periplasmic space"/>
    <property type="evidence" value="ECO:0007669"/>
    <property type="project" value="InterPro"/>
</dbReference>
<keyword evidence="2 4" id="KW-0456">Lyase</keyword>
<keyword evidence="5" id="KW-1185">Reference proteome</keyword>
<reference evidence="5" key="1">
    <citation type="submission" date="2016-10" db="EMBL/GenBank/DDBJ databases">
        <authorList>
            <person name="Varghese N."/>
            <person name="Submissions S."/>
        </authorList>
    </citation>
    <scope>NUCLEOTIDE SEQUENCE [LARGE SCALE GENOMIC DNA]</scope>
    <source>
        <strain evidence="5">DSM 21368</strain>
    </source>
</reference>
<name>A0A1H5L245_9MICO</name>
<dbReference type="STRING" id="648782.SAMN04488554_2577"/>